<proteinExistence type="inferred from homology"/>
<evidence type="ECO:0000313" key="9">
    <source>
        <dbReference type="EMBL" id="GLR14129.1"/>
    </source>
</evidence>
<gene>
    <name evidence="9" type="ORF">GCM10007907_29190</name>
</gene>
<keyword evidence="7 8" id="KW-0472">Membrane</keyword>
<evidence type="ECO:0000256" key="4">
    <source>
        <dbReference type="ARBA" id="ARBA00022475"/>
    </source>
</evidence>
<keyword evidence="5 8" id="KW-0812">Transmembrane</keyword>
<protein>
    <recommendedName>
        <fullName evidence="11">AEC family transporter</fullName>
    </recommendedName>
</protein>
<feature type="transmembrane region" description="Helical" evidence="8">
    <location>
        <begin position="35"/>
        <end position="54"/>
    </location>
</feature>
<dbReference type="Proteomes" id="UP001156706">
    <property type="component" value="Unassembled WGS sequence"/>
</dbReference>
<dbReference type="RefSeq" id="WP_284197208.1">
    <property type="nucleotide sequence ID" value="NZ_BSOG01000003.1"/>
</dbReference>
<evidence type="ECO:0000256" key="8">
    <source>
        <dbReference type="SAM" id="Phobius"/>
    </source>
</evidence>
<evidence type="ECO:0000256" key="2">
    <source>
        <dbReference type="ARBA" id="ARBA00010145"/>
    </source>
</evidence>
<evidence type="ECO:0000256" key="6">
    <source>
        <dbReference type="ARBA" id="ARBA00022989"/>
    </source>
</evidence>
<evidence type="ECO:0008006" key="11">
    <source>
        <dbReference type="Google" id="ProtNLM"/>
    </source>
</evidence>
<feature type="transmembrane region" description="Helical" evidence="8">
    <location>
        <begin position="214"/>
        <end position="237"/>
    </location>
</feature>
<organism evidence="9 10">
    <name type="scientific">Chitinimonas prasina</name>
    <dbReference type="NCBI Taxonomy" id="1434937"/>
    <lineage>
        <taxon>Bacteria</taxon>
        <taxon>Pseudomonadati</taxon>
        <taxon>Pseudomonadota</taxon>
        <taxon>Betaproteobacteria</taxon>
        <taxon>Neisseriales</taxon>
        <taxon>Chitinibacteraceae</taxon>
        <taxon>Chitinimonas</taxon>
    </lineage>
</organism>
<sequence length="295" mass="31578">MITLLLPDFLLILLGYALRRSSFRDDGFWQGMEQFIYYVLFPPLLFNAVSRAPLDMAQSGPMLLAGLLFTLGGLLLGYAARWLLQASPAALNSGTQCAYRFNTYVGLAIIGGLHGQQGIAAFAVLVGLLIPLVNLIAILQLTRGQGNRIWRELLTNPLIIAIVLGLCWNLNEWSLPAWLHHGLGLLAGAALPLGLITVGGALRLAAWRGAPWLVAWWSVVKLLLLPLLAVACCRLLGVTGVYYQAALVLACLPSATTAYILAVRLGSDGQLVAATITATTLGAMLTVPLNLALWG</sequence>
<dbReference type="Pfam" id="PF03547">
    <property type="entry name" value="Mem_trans"/>
    <property type="match status" value="1"/>
</dbReference>
<dbReference type="InterPro" id="IPR038770">
    <property type="entry name" value="Na+/solute_symporter_sf"/>
</dbReference>
<evidence type="ECO:0000256" key="5">
    <source>
        <dbReference type="ARBA" id="ARBA00022692"/>
    </source>
</evidence>
<feature type="transmembrane region" description="Helical" evidence="8">
    <location>
        <begin position="61"/>
        <end position="84"/>
    </location>
</feature>
<feature type="transmembrane region" description="Helical" evidence="8">
    <location>
        <begin position="243"/>
        <end position="262"/>
    </location>
</feature>
<dbReference type="EMBL" id="BSOG01000003">
    <property type="protein sequence ID" value="GLR14129.1"/>
    <property type="molecule type" value="Genomic_DNA"/>
</dbReference>
<reference evidence="10" key="1">
    <citation type="journal article" date="2019" name="Int. J. Syst. Evol. Microbiol.">
        <title>The Global Catalogue of Microorganisms (GCM) 10K type strain sequencing project: providing services to taxonomists for standard genome sequencing and annotation.</title>
        <authorList>
            <consortium name="The Broad Institute Genomics Platform"/>
            <consortium name="The Broad Institute Genome Sequencing Center for Infectious Disease"/>
            <person name="Wu L."/>
            <person name="Ma J."/>
        </authorList>
    </citation>
    <scope>NUCLEOTIDE SEQUENCE [LARGE SCALE GENOMIC DNA]</scope>
    <source>
        <strain evidence="10">NBRC 110044</strain>
    </source>
</reference>
<keyword evidence="10" id="KW-1185">Reference proteome</keyword>
<dbReference type="InterPro" id="IPR004776">
    <property type="entry name" value="Mem_transp_PIN-like"/>
</dbReference>
<feature type="transmembrane region" description="Helical" evidence="8">
    <location>
        <begin position="119"/>
        <end position="141"/>
    </location>
</feature>
<evidence type="ECO:0000256" key="7">
    <source>
        <dbReference type="ARBA" id="ARBA00023136"/>
    </source>
</evidence>
<feature type="transmembrane region" description="Helical" evidence="8">
    <location>
        <begin position="271"/>
        <end position="294"/>
    </location>
</feature>
<name>A0ABQ5YMI7_9NEIS</name>
<accession>A0ABQ5YMI7</accession>
<dbReference type="PANTHER" id="PTHR36838:SF4">
    <property type="entry name" value="AUXIN EFFLUX CARRIER FAMILY PROTEIN"/>
    <property type="match status" value="1"/>
</dbReference>
<evidence type="ECO:0000256" key="1">
    <source>
        <dbReference type="ARBA" id="ARBA00004651"/>
    </source>
</evidence>
<keyword evidence="4" id="KW-1003">Cell membrane</keyword>
<dbReference type="PANTHER" id="PTHR36838">
    <property type="entry name" value="AUXIN EFFLUX CARRIER FAMILY PROTEIN"/>
    <property type="match status" value="1"/>
</dbReference>
<feature type="transmembrane region" description="Helical" evidence="8">
    <location>
        <begin position="153"/>
        <end position="171"/>
    </location>
</feature>
<feature type="transmembrane region" description="Helical" evidence="8">
    <location>
        <begin position="183"/>
        <end position="202"/>
    </location>
</feature>
<comment type="caution">
    <text evidence="9">The sequence shown here is derived from an EMBL/GenBank/DDBJ whole genome shotgun (WGS) entry which is preliminary data.</text>
</comment>
<comment type="subcellular location">
    <subcellularLocation>
        <location evidence="1">Cell membrane</location>
        <topology evidence="1">Multi-pass membrane protein</topology>
    </subcellularLocation>
</comment>
<keyword evidence="3" id="KW-0813">Transport</keyword>
<evidence type="ECO:0000256" key="3">
    <source>
        <dbReference type="ARBA" id="ARBA00022448"/>
    </source>
</evidence>
<dbReference type="Gene3D" id="1.20.1530.20">
    <property type="match status" value="1"/>
</dbReference>
<keyword evidence="6 8" id="KW-1133">Transmembrane helix</keyword>
<comment type="similarity">
    <text evidence="2">Belongs to the auxin efflux carrier (TC 2.A.69) family.</text>
</comment>
<evidence type="ECO:0000313" key="10">
    <source>
        <dbReference type="Proteomes" id="UP001156706"/>
    </source>
</evidence>